<dbReference type="OrthoDB" id="5654176at2"/>
<dbReference type="EMBL" id="LNYL01000048">
    <property type="protein sequence ID" value="KTD24910.1"/>
    <property type="molecule type" value="Genomic_DNA"/>
</dbReference>
<dbReference type="PATRIC" id="fig|466.6.peg.2604"/>
<evidence type="ECO:0000313" key="3">
    <source>
        <dbReference type="Proteomes" id="UP000054908"/>
    </source>
</evidence>
<dbReference type="Proteomes" id="UP000054908">
    <property type="component" value="Unassembled WGS sequence"/>
</dbReference>
<keyword evidence="1" id="KW-0812">Transmembrane</keyword>
<organism evidence="2 3">
    <name type="scientific">Legionella maceachernii</name>
    <dbReference type="NCBI Taxonomy" id="466"/>
    <lineage>
        <taxon>Bacteria</taxon>
        <taxon>Pseudomonadati</taxon>
        <taxon>Pseudomonadota</taxon>
        <taxon>Gammaproteobacteria</taxon>
        <taxon>Legionellales</taxon>
        <taxon>Legionellaceae</taxon>
        <taxon>Legionella</taxon>
    </lineage>
</organism>
<dbReference type="STRING" id="466.Lmac_2447"/>
<evidence type="ECO:0000256" key="1">
    <source>
        <dbReference type="SAM" id="Phobius"/>
    </source>
</evidence>
<keyword evidence="3" id="KW-1185">Reference proteome</keyword>
<keyword evidence="1" id="KW-0472">Membrane</keyword>
<dbReference type="RefSeq" id="WP_058453148.1">
    <property type="nucleotide sequence ID" value="NZ_CAAAIB010000014.1"/>
</dbReference>
<keyword evidence="1" id="KW-1133">Transmembrane helix</keyword>
<comment type="caution">
    <text evidence="2">The sequence shown here is derived from an EMBL/GenBank/DDBJ whole genome shotgun (WGS) entry which is preliminary data.</text>
</comment>
<evidence type="ECO:0008006" key="4">
    <source>
        <dbReference type="Google" id="ProtNLM"/>
    </source>
</evidence>
<accession>A0A0W0VYC5</accession>
<dbReference type="AlphaFoldDB" id="A0A0W0VYC5"/>
<reference evidence="2 3" key="1">
    <citation type="submission" date="2015-11" db="EMBL/GenBank/DDBJ databases">
        <title>Genomic analysis of 38 Legionella species identifies large and diverse effector repertoires.</title>
        <authorList>
            <person name="Burstein D."/>
            <person name="Amaro F."/>
            <person name="Zusman T."/>
            <person name="Lifshitz Z."/>
            <person name="Cohen O."/>
            <person name="Gilbert J.A."/>
            <person name="Pupko T."/>
            <person name="Shuman H.A."/>
            <person name="Segal G."/>
        </authorList>
    </citation>
    <scope>NUCLEOTIDE SEQUENCE [LARGE SCALE GENOMIC DNA]</scope>
    <source>
        <strain evidence="2 3">PX-1-G2-E2</strain>
    </source>
</reference>
<gene>
    <name evidence="2" type="ORF">Lmac_2447</name>
</gene>
<evidence type="ECO:0000313" key="2">
    <source>
        <dbReference type="EMBL" id="KTD24910.1"/>
    </source>
</evidence>
<feature type="transmembrane region" description="Helical" evidence="1">
    <location>
        <begin position="93"/>
        <end position="115"/>
    </location>
</feature>
<sequence length="213" mass="22621">MNIQTDTHFSFSRICWSAVISGALVAIGLGFLLQLYSIAIGLSAYNFSSTGAATVAIGGLLGLLIGVIASMGVAGFVSGYLGRFFYSNHQGGVIYGFLTWSLALLLSAIMVLPLVHYTAFYNKFLTPTVSFTSSQDSTTSDQGMINLNQNNAPGVANPEVKISPNTLAGSSWMVFLLFFVGAISSCIGGSLGVRCKKEVEETSAYPNRESKRI</sequence>
<feature type="transmembrane region" description="Helical" evidence="1">
    <location>
        <begin position="172"/>
        <end position="193"/>
    </location>
</feature>
<feature type="transmembrane region" description="Helical" evidence="1">
    <location>
        <begin position="56"/>
        <end position="81"/>
    </location>
</feature>
<proteinExistence type="predicted"/>
<feature type="transmembrane region" description="Helical" evidence="1">
    <location>
        <begin position="14"/>
        <end position="36"/>
    </location>
</feature>
<name>A0A0W0VYC5_9GAMM</name>
<protein>
    <recommendedName>
        <fullName evidence="4">Transmembrane protein</fullName>
    </recommendedName>
</protein>